<dbReference type="Gene3D" id="3.40.50.11290">
    <property type="match status" value="1"/>
</dbReference>
<sequence>MTGVSRAAERNSPPRRSARAGQTGSLLFDGYLEPDRPHPGVFDEMFSPDGAVRAPYRAVRDVLAPAVAEPDARPEALDRASIGQDTLAVRGRRPIPLDVVPRVISAGEWSQLQRGIVQRVRALEAFLADVHGDAQIVRDGVLPRRLITRCARFHRVAANLDPPGGVRIHVAGLDLVRDQAGAFRLLGHNLRNPSGVGSVLENRRTMARVVPDLLSEQRVRHVGDYCAHLLRALLATAPNVADPVVVVLTPGADDHAYPEHTLLARRMGVELVEGRDLFCRDHSAYLRTARGERQVDVIYRRIEDEFLDPLQFDPDSVLGVAGVLNAARAGNVAIANAPGNGVGDDRLVSTYVPEMISYYLGEKQLLPDVATHRCWLDDERAHVLAHLDELVLTPARGSGGYGILFGPSATARQLAAARKQIRKDPWGWIARPVVQLSTVPTNAGGRLVPRHVGLRLFAVNGGGDGVFVLPGGWTRVALPEGSLVIDSDGGSKDTWVLAEGRALEAG</sequence>
<accession>A0ABX1S539</accession>
<dbReference type="PANTHER" id="PTHR34595:SF7">
    <property type="entry name" value="SLL1039 PROTEIN"/>
    <property type="match status" value="1"/>
</dbReference>
<dbReference type="InterPro" id="IPR016450">
    <property type="entry name" value="UCP005522"/>
</dbReference>
<reference evidence="3 4" key="1">
    <citation type="submission" date="2020-04" db="EMBL/GenBank/DDBJ databases">
        <authorList>
            <person name="Klaysubun C."/>
            <person name="Duangmal K."/>
            <person name="Lipun K."/>
        </authorList>
    </citation>
    <scope>NUCLEOTIDE SEQUENCE [LARGE SCALE GENOMIC DNA]</scope>
    <source>
        <strain evidence="3 4">K10HN5</strain>
    </source>
</reference>
<comment type="caution">
    <text evidence="3">The sequence shown here is derived from an EMBL/GenBank/DDBJ whole genome shotgun (WGS) entry which is preliminary data.</text>
</comment>
<gene>
    <name evidence="3" type="ORF">HF526_05190</name>
</gene>
<organism evidence="3 4">
    <name type="scientific">Pseudonocardia acidicola</name>
    <dbReference type="NCBI Taxonomy" id="2724939"/>
    <lineage>
        <taxon>Bacteria</taxon>
        <taxon>Bacillati</taxon>
        <taxon>Actinomycetota</taxon>
        <taxon>Actinomycetes</taxon>
        <taxon>Pseudonocardiales</taxon>
        <taxon>Pseudonocardiaceae</taxon>
        <taxon>Pseudonocardia</taxon>
    </lineage>
</organism>
<dbReference type="Proteomes" id="UP000820669">
    <property type="component" value="Unassembled WGS sequence"/>
</dbReference>
<evidence type="ECO:0000313" key="4">
    <source>
        <dbReference type="Proteomes" id="UP000820669"/>
    </source>
</evidence>
<feature type="region of interest" description="Disordered" evidence="1">
    <location>
        <begin position="1"/>
        <end position="30"/>
    </location>
</feature>
<dbReference type="EMBL" id="JAAXLA010000006">
    <property type="protein sequence ID" value="NMH96711.1"/>
    <property type="molecule type" value="Genomic_DNA"/>
</dbReference>
<evidence type="ECO:0000259" key="2">
    <source>
        <dbReference type="Pfam" id="PF14403"/>
    </source>
</evidence>
<proteinExistence type="predicted"/>
<evidence type="ECO:0000256" key="1">
    <source>
        <dbReference type="SAM" id="MobiDB-lite"/>
    </source>
</evidence>
<dbReference type="InterPro" id="IPR025841">
    <property type="entry name" value="CP_ATPgrasp_2"/>
</dbReference>
<dbReference type="PIRSF" id="PIRSF005522">
    <property type="entry name" value="UCP005522"/>
    <property type="match status" value="1"/>
</dbReference>
<feature type="domain" description="Circularly permuted ATP-grasp type 2" evidence="2">
    <location>
        <begin position="101"/>
        <end position="477"/>
    </location>
</feature>
<keyword evidence="4" id="KW-1185">Reference proteome</keyword>
<dbReference type="SUPFAM" id="SSF56059">
    <property type="entry name" value="Glutathione synthetase ATP-binding domain-like"/>
    <property type="match status" value="1"/>
</dbReference>
<evidence type="ECO:0000313" key="3">
    <source>
        <dbReference type="EMBL" id="NMH96711.1"/>
    </source>
</evidence>
<dbReference type="InterPro" id="IPR051680">
    <property type="entry name" value="ATP-dep_Glu-Cys_Ligase-2"/>
</dbReference>
<dbReference type="RefSeq" id="WP_169380180.1">
    <property type="nucleotide sequence ID" value="NZ_JAAXLA010000006.1"/>
</dbReference>
<dbReference type="PANTHER" id="PTHR34595">
    <property type="entry name" value="BLR5612 PROTEIN"/>
    <property type="match status" value="1"/>
</dbReference>
<protein>
    <submittedName>
        <fullName evidence="3">Circularly permuted type 2 ATP-grasp protein</fullName>
    </submittedName>
</protein>
<dbReference type="Pfam" id="PF14403">
    <property type="entry name" value="CP_ATPgrasp_2"/>
    <property type="match status" value="1"/>
</dbReference>
<dbReference type="Gene3D" id="3.30.1490.270">
    <property type="match status" value="1"/>
</dbReference>
<name>A0ABX1S539_9PSEU</name>